<keyword evidence="1" id="KW-1133">Transmembrane helix</keyword>
<protein>
    <submittedName>
        <fullName evidence="2">YggT family protein</fullName>
    </submittedName>
</protein>
<name>A0A7G9RBV8_9ACTN</name>
<sequence length="96" mass="10912">MTVVGSILLLVLQVFLWLLLIRLVFDWVQVFARSWAPRGPLLVVLEVVYSVTDPPIVFVRRFVPPLRLGSVAIDTSFLIVLILVYVLQSVVSNLFF</sequence>
<feature type="transmembrane region" description="Helical" evidence="1">
    <location>
        <begin position="68"/>
        <end position="87"/>
    </location>
</feature>
<reference evidence="2 3" key="1">
    <citation type="submission" date="2020-08" db="EMBL/GenBank/DDBJ databases">
        <title>Genome sequence of Nocardioides mesophilus KACC 16243T.</title>
        <authorList>
            <person name="Hyun D.-W."/>
            <person name="Bae J.-W."/>
        </authorList>
    </citation>
    <scope>NUCLEOTIDE SEQUENCE [LARGE SCALE GENOMIC DNA]</scope>
    <source>
        <strain evidence="2 3">KACC 16243</strain>
    </source>
</reference>
<dbReference type="InterPro" id="IPR003425">
    <property type="entry name" value="CCB3/YggT"/>
</dbReference>
<dbReference type="Proteomes" id="UP000515947">
    <property type="component" value="Chromosome"/>
</dbReference>
<organism evidence="2 3">
    <name type="scientific">Nocardioides mesophilus</name>
    <dbReference type="NCBI Taxonomy" id="433659"/>
    <lineage>
        <taxon>Bacteria</taxon>
        <taxon>Bacillati</taxon>
        <taxon>Actinomycetota</taxon>
        <taxon>Actinomycetes</taxon>
        <taxon>Propionibacteriales</taxon>
        <taxon>Nocardioidaceae</taxon>
        <taxon>Nocardioides</taxon>
    </lineage>
</organism>
<dbReference type="KEGG" id="nmes:H9L09_00840"/>
<evidence type="ECO:0000313" key="3">
    <source>
        <dbReference type="Proteomes" id="UP000515947"/>
    </source>
</evidence>
<keyword evidence="1" id="KW-0472">Membrane</keyword>
<keyword evidence="3" id="KW-1185">Reference proteome</keyword>
<evidence type="ECO:0000256" key="1">
    <source>
        <dbReference type="SAM" id="Phobius"/>
    </source>
</evidence>
<accession>A0A7G9RBV8</accession>
<dbReference type="GO" id="GO:0016020">
    <property type="term" value="C:membrane"/>
    <property type="evidence" value="ECO:0007669"/>
    <property type="project" value="InterPro"/>
</dbReference>
<gene>
    <name evidence="2" type="ORF">H9L09_00840</name>
</gene>
<keyword evidence="1" id="KW-0812">Transmembrane</keyword>
<proteinExistence type="predicted"/>
<evidence type="ECO:0000313" key="2">
    <source>
        <dbReference type="EMBL" id="QNN53083.1"/>
    </source>
</evidence>
<dbReference type="EMBL" id="CP060713">
    <property type="protein sequence ID" value="QNN53083.1"/>
    <property type="molecule type" value="Genomic_DNA"/>
</dbReference>
<dbReference type="Pfam" id="PF02325">
    <property type="entry name" value="CCB3_YggT"/>
    <property type="match status" value="1"/>
</dbReference>
<dbReference type="RefSeq" id="WP_187578925.1">
    <property type="nucleotide sequence ID" value="NZ_CP060713.1"/>
</dbReference>
<dbReference type="AlphaFoldDB" id="A0A7G9RBV8"/>
<feature type="transmembrane region" description="Helical" evidence="1">
    <location>
        <begin position="6"/>
        <end position="25"/>
    </location>
</feature>